<dbReference type="InterPro" id="IPR001283">
    <property type="entry name" value="CRISP-related"/>
</dbReference>
<comment type="caution">
    <text evidence="3">Lacks conserved residue(s) required for the propagation of feature annotation.</text>
</comment>
<sequence length="336" mass="36167">MPLASASGGTTWFLGGKIKMSVLADGGNIRRRSNRLLSRWMGGWQRAGIFSGVGGSLSCALMVALGVLLAAAVPPAEAAAAAVTVTKWTSLSTAQASVQKNIVDLHNQLRRGVSPAASNMLQMPQVLPTRENGSVDFILLSPLSHFIVSLKSWNEQAANNSLNWAKSCALGHSASANRKTPVFGCGENLYIGNAPFTWKYVIGEWYNEVTAPGFVYDKAGQGAGVEHYTQLVWYSSFQIGCSVNFCATAKKYFYVCHYCPAGNLNTRVFRPYDKGSACTSCPKSCVNKLCVNPCMFTDYYSTCAQMKATYGCSNSTSGKVIQKNCPASCYCDGKIH</sequence>
<evidence type="ECO:0000256" key="4">
    <source>
        <dbReference type="SAM" id="Phobius"/>
    </source>
</evidence>
<evidence type="ECO:0000256" key="2">
    <source>
        <dbReference type="ARBA" id="ARBA00023157"/>
    </source>
</evidence>
<protein>
    <submittedName>
        <fullName evidence="7">Cysteine-rich venom protein pseudechetoxin-like</fullName>
    </submittedName>
</protein>
<evidence type="ECO:0000259" key="5">
    <source>
        <dbReference type="PROSITE" id="PS51670"/>
    </source>
</evidence>
<gene>
    <name evidence="7" type="primary">LOC116955518</name>
</gene>
<keyword evidence="6" id="KW-1185">Reference proteome</keyword>
<evidence type="ECO:0000313" key="6">
    <source>
        <dbReference type="Proteomes" id="UP001318040"/>
    </source>
</evidence>
<dbReference type="PRINTS" id="PR00837">
    <property type="entry name" value="V5TPXLIKE"/>
</dbReference>
<feature type="transmembrane region" description="Helical" evidence="4">
    <location>
        <begin position="47"/>
        <end position="73"/>
    </location>
</feature>
<dbReference type="InterPro" id="IPR003582">
    <property type="entry name" value="ShKT_dom"/>
</dbReference>
<name>A0AAJ7U9W4_PETMA</name>
<dbReference type="InterPro" id="IPR018244">
    <property type="entry name" value="Allrgn_V5/Tpx1_CS"/>
</dbReference>
<reference evidence="7" key="1">
    <citation type="submission" date="2025-08" db="UniProtKB">
        <authorList>
            <consortium name="RefSeq"/>
        </authorList>
    </citation>
    <scope>IDENTIFICATION</scope>
    <source>
        <tissue evidence="7">Sperm</tissue>
    </source>
</reference>
<dbReference type="AlphaFoldDB" id="A0AAJ7U9W4"/>
<comment type="similarity">
    <text evidence="1">Belongs to the CRISP family.</text>
</comment>
<dbReference type="PROSITE" id="PS51670">
    <property type="entry name" value="SHKT"/>
    <property type="match status" value="1"/>
</dbReference>
<dbReference type="PROSITE" id="PS01009">
    <property type="entry name" value="CRISP_1"/>
    <property type="match status" value="1"/>
</dbReference>
<dbReference type="SMART" id="SM00198">
    <property type="entry name" value="SCP"/>
    <property type="match status" value="1"/>
</dbReference>
<dbReference type="InterPro" id="IPR035940">
    <property type="entry name" value="CAP_sf"/>
</dbReference>
<keyword evidence="2" id="KW-1015">Disulfide bond</keyword>
<evidence type="ECO:0000256" key="3">
    <source>
        <dbReference type="PROSITE-ProRule" id="PRU01005"/>
    </source>
</evidence>
<accession>A0AAJ7U9W4</accession>
<evidence type="ECO:0000313" key="7">
    <source>
        <dbReference type="RefSeq" id="XP_032832541.1"/>
    </source>
</evidence>
<dbReference type="Gene3D" id="1.10.10.740">
    <property type="entry name" value="Crisp domain"/>
    <property type="match status" value="1"/>
</dbReference>
<dbReference type="PANTHER" id="PTHR10334">
    <property type="entry name" value="CYSTEINE-RICH SECRETORY PROTEIN-RELATED"/>
    <property type="match status" value="1"/>
</dbReference>
<proteinExistence type="inferred from homology"/>
<dbReference type="InterPro" id="IPR013871">
    <property type="entry name" value="Cysteine_rich_secretory"/>
</dbReference>
<dbReference type="KEGG" id="pmrn:116955518"/>
<dbReference type="InterPro" id="IPR014044">
    <property type="entry name" value="CAP_dom"/>
</dbReference>
<keyword evidence="4" id="KW-0472">Membrane</keyword>
<dbReference type="RefSeq" id="XP_032832541.1">
    <property type="nucleotide sequence ID" value="XM_032976650.1"/>
</dbReference>
<organism evidence="6 7">
    <name type="scientific">Petromyzon marinus</name>
    <name type="common">Sea lamprey</name>
    <dbReference type="NCBI Taxonomy" id="7757"/>
    <lineage>
        <taxon>Eukaryota</taxon>
        <taxon>Metazoa</taxon>
        <taxon>Chordata</taxon>
        <taxon>Craniata</taxon>
        <taxon>Vertebrata</taxon>
        <taxon>Cyclostomata</taxon>
        <taxon>Hyperoartia</taxon>
        <taxon>Petromyzontiformes</taxon>
        <taxon>Petromyzontidae</taxon>
        <taxon>Petromyzon</taxon>
    </lineage>
</organism>
<dbReference type="PROSITE" id="PS01010">
    <property type="entry name" value="CRISP_2"/>
    <property type="match status" value="1"/>
</dbReference>
<keyword evidence="4" id="KW-0812">Transmembrane</keyword>
<dbReference type="Pfam" id="PF00188">
    <property type="entry name" value="CAP"/>
    <property type="match status" value="1"/>
</dbReference>
<keyword evidence="4" id="KW-1133">Transmembrane helix</keyword>
<dbReference type="GO" id="GO:0005576">
    <property type="term" value="C:extracellular region"/>
    <property type="evidence" value="ECO:0007669"/>
    <property type="project" value="InterPro"/>
</dbReference>
<dbReference type="InterPro" id="IPR042076">
    <property type="entry name" value="Crisp-like_dom"/>
</dbReference>
<dbReference type="Proteomes" id="UP001318040">
    <property type="component" value="Chromosome 60"/>
</dbReference>
<dbReference type="SUPFAM" id="SSF55797">
    <property type="entry name" value="PR-1-like"/>
    <property type="match status" value="1"/>
</dbReference>
<dbReference type="SUPFAM" id="SSF57546">
    <property type="entry name" value="Crisp domain-like"/>
    <property type="match status" value="1"/>
</dbReference>
<feature type="domain" description="ShKT" evidence="5">
    <location>
        <begin position="294"/>
        <end position="331"/>
    </location>
</feature>
<dbReference type="Pfam" id="PF08562">
    <property type="entry name" value="Crisp"/>
    <property type="match status" value="1"/>
</dbReference>
<dbReference type="Gene3D" id="3.40.33.10">
    <property type="entry name" value="CAP"/>
    <property type="match status" value="1"/>
</dbReference>
<evidence type="ECO:0000256" key="1">
    <source>
        <dbReference type="ARBA" id="ARBA00009923"/>
    </source>
</evidence>